<name>A0ABN5P3H8_RICJA</name>
<organism evidence="1 2">
    <name type="scientific">Rickettsia japonica</name>
    <dbReference type="NCBI Taxonomy" id="35790"/>
    <lineage>
        <taxon>Bacteria</taxon>
        <taxon>Pseudomonadati</taxon>
        <taxon>Pseudomonadota</taxon>
        <taxon>Alphaproteobacteria</taxon>
        <taxon>Rickettsiales</taxon>
        <taxon>Rickettsiaceae</taxon>
        <taxon>Rickettsieae</taxon>
        <taxon>Rickettsia</taxon>
        <taxon>spotted fever group</taxon>
    </lineage>
</organism>
<sequence>MISIFYCFLDPVVKPRGDTVGFTGPRNDQKIIYKLI</sequence>
<dbReference type="InterPro" id="IPR022439">
    <property type="entry name" value="RPE4"/>
</dbReference>
<evidence type="ECO:0000313" key="1">
    <source>
        <dbReference type="EMBL" id="AXU06575.1"/>
    </source>
</evidence>
<keyword evidence="2" id="KW-1185">Reference proteome</keyword>
<dbReference type="EMBL" id="CP032049">
    <property type="protein sequence ID" value="AXU06575.1"/>
    <property type="molecule type" value="Genomic_DNA"/>
</dbReference>
<protein>
    <submittedName>
        <fullName evidence="1">Palindromic element RPE4 domain-containing protein</fullName>
    </submittedName>
</protein>
<dbReference type="Proteomes" id="UP000258667">
    <property type="component" value="Chromosome"/>
</dbReference>
<accession>A0ABN5P3H8</accession>
<dbReference type="NCBIfam" id="TIGR03777">
    <property type="entry name" value="RPE4"/>
    <property type="match status" value="1"/>
</dbReference>
<reference evidence="1 2" key="1">
    <citation type="submission" date="2018-08" db="EMBL/GenBank/DDBJ databases">
        <title>Complete genomic DNA sequence of Rickettsia japonica in China.</title>
        <authorList>
            <person name="Lu Q."/>
            <person name="Li C."/>
        </authorList>
    </citation>
    <scope>NUCLEOTIDE SEQUENCE [LARGE SCALE GENOMIC DNA]</scope>
    <source>
        <strain evidence="1 2">LA4/2015</strain>
    </source>
</reference>
<gene>
    <name evidence="1" type="ORF">D0Z68_03975</name>
</gene>
<evidence type="ECO:0000313" key="2">
    <source>
        <dbReference type="Proteomes" id="UP000258667"/>
    </source>
</evidence>
<proteinExistence type="predicted"/>